<gene>
    <name evidence="3" type="ORF">QJS04_geneDACA022067</name>
</gene>
<evidence type="ECO:0000259" key="2">
    <source>
        <dbReference type="Pfam" id="PF10536"/>
    </source>
</evidence>
<dbReference type="GO" id="GO:0010073">
    <property type="term" value="P:meristem maintenance"/>
    <property type="evidence" value="ECO:0007669"/>
    <property type="project" value="InterPro"/>
</dbReference>
<proteinExistence type="predicted"/>
<dbReference type="Pfam" id="PF10536">
    <property type="entry name" value="PMD"/>
    <property type="match status" value="1"/>
</dbReference>
<keyword evidence="1" id="KW-0472">Membrane</keyword>
<name>A0AAV9A396_ACOGR</name>
<keyword evidence="1" id="KW-1133">Transmembrane helix</keyword>
<keyword evidence="4" id="KW-1185">Reference proteome</keyword>
<keyword evidence="1" id="KW-0812">Transmembrane</keyword>
<evidence type="ECO:0000313" key="4">
    <source>
        <dbReference type="Proteomes" id="UP001179952"/>
    </source>
</evidence>
<dbReference type="InterPro" id="IPR019557">
    <property type="entry name" value="AminoTfrase-like_pln_mobile"/>
</dbReference>
<organism evidence="3 4">
    <name type="scientific">Acorus gramineus</name>
    <name type="common">Dwarf sweet flag</name>
    <dbReference type="NCBI Taxonomy" id="55184"/>
    <lineage>
        <taxon>Eukaryota</taxon>
        <taxon>Viridiplantae</taxon>
        <taxon>Streptophyta</taxon>
        <taxon>Embryophyta</taxon>
        <taxon>Tracheophyta</taxon>
        <taxon>Spermatophyta</taxon>
        <taxon>Magnoliopsida</taxon>
        <taxon>Liliopsida</taxon>
        <taxon>Acoraceae</taxon>
        <taxon>Acorus</taxon>
    </lineage>
</organism>
<dbReference type="EMBL" id="JAUJYN010000014">
    <property type="protein sequence ID" value="KAK1258645.1"/>
    <property type="molecule type" value="Genomic_DNA"/>
</dbReference>
<sequence length="128" mass="14272">MLAYKSGGRSSKHIDCAVRGYLLFLLGCTILCDKTGFTVPVAYLSFLVEIDNISSFGWGAATLAHLYRQLGIASRANCRQIAGYLTLVEVCLLIYQFFFLNIDALRLMFNSFVLNLLCRCGFMSTSPF</sequence>
<dbReference type="AlphaFoldDB" id="A0AAV9A396"/>
<feature type="domain" description="Aminotransferase-like plant mobile" evidence="2">
    <location>
        <begin position="12"/>
        <end position="90"/>
    </location>
</feature>
<accession>A0AAV9A396</accession>
<dbReference type="InterPro" id="IPR044824">
    <property type="entry name" value="MAIN-like"/>
</dbReference>
<reference evidence="3" key="2">
    <citation type="submission" date="2023-06" db="EMBL/GenBank/DDBJ databases">
        <authorList>
            <person name="Ma L."/>
            <person name="Liu K.-W."/>
            <person name="Li Z."/>
            <person name="Hsiao Y.-Y."/>
            <person name="Qi Y."/>
            <person name="Fu T."/>
            <person name="Tang G."/>
            <person name="Zhang D."/>
            <person name="Sun W.-H."/>
            <person name="Liu D.-K."/>
            <person name="Li Y."/>
            <person name="Chen G.-Z."/>
            <person name="Liu X.-D."/>
            <person name="Liao X.-Y."/>
            <person name="Jiang Y.-T."/>
            <person name="Yu X."/>
            <person name="Hao Y."/>
            <person name="Huang J."/>
            <person name="Zhao X.-W."/>
            <person name="Ke S."/>
            <person name="Chen Y.-Y."/>
            <person name="Wu W.-L."/>
            <person name="Hsu J.-L."/>
            <person name="Lin Y.-F."/>
            <person name="Huang M.-D."/>
            <person name="Li C.-Y."/>
            <person name="Huang L."/>
            <person name="Wang Z.-W."/>
            <person name="Zhao X."/>
            <person name="Zhong W.-Y."/>
            <person name="Peng D.-H."/>
            <person name="Ahmad S."/>
            <person name="Lan S."/>
            <person name="Zhang J.-S."/>
            <person name="Tsai W.-C."/>
            <person name="Van De Peer Y."/>
            <person name="Liu Z.-J."/>
        </authorList>
    </citation>
    <scope>NUCLEOTIDE SEQUENCE</scope>
    <source>
        <strain evidence="3">SCP</strain>
        <tissue evidence="3">Leaves</tissue>
    </source>
</reference>
<dbReference type="PANTHER" id="PTHR46033:SF8">
    <property type="entry name" value="PROTEIN MAINTENANCE OF MERISTEMS-LIKE"/>
    <property type="match status" value="1"/>
</dbReference>
<reference evidence="3" key="1">
    <citation type="journal article" date="2023" name="Nat. Commun.">
        <title>Diploid and tetraploid genomes of Acorus and the evolution of monocots.</title>
        <authorList>
            <person name="Ma L."/>
            <person name="Liu K.W."/>
            <person name="Li Z."/>
            <person name="Hsiao Y.Y."/>
            <person name="Qi Y."/>
            <person name="Fu T."/>
            <person name="Tang G.D."/>
            <person name="Zhang D."/>
            <person name="Sun W.H."/>
            <person name="Liu D.K."/>
            <person name="Li Y."/>
            <person name="Chen G.Z."/>
            <person name="Liu X.D."/>
            <person name="Liao X.Y."/>
            <person name="Jiang Y.T."/>
            <person name="Yu X."/>
            <person name="Hao Y."/>
            <person name="Huang J."/>
            <person name="Zhao X.W."/>
            <person name="Ke S."/>
            <person name="Chen Y.Y."/>
            <person name="Wu W.L."/>
            <person name="Hsu J.L."/>
            <person name="Lin Y.F."/>
            <person name="Huang M.D."/>
            <person name="Li C.Y."/>
            <person name="Huang L."/>
            <person name="Wang Z.W."/>
            <person name="Zhao X."/>
            <person name="Zhong W.Y."/>
            <person name="Peng D.H."/>
            <person name="Ahmad S."/>
            <person name="Lan S."/>
            <person name="Zhang J.S."/>
            <person name="Tsai W.C."/>
            <person name="Van de Peer Y."/>
            <person name="Liu Z.J."/>
        </authorList>
    </citation>
    <scope>NUCLEOTIDE SEQUENCE</scope>
    <source>
        <strain evidence="3">SCP</strain>
    </source>
</reference>
<protein>
    <recommendedName>
        <fullName evidence="2">Aminotransferase-like plant mobile domain-containing protein</fullName>
    </recommendedName>
</protein>
<dbReference type="PANTHER" id="PTHR46033">
    <property type="entry name" value="PROTEIN MAIN-LIKE 2"/>
    <property type="match status" value="1"/>
</dbReference>
<comment type="caution">
    <text evidence="3">The sequence shown here is derived from an EMBL/GenBank/DDBJ whole genome shotgun (WGS) entry which is preliminary data.</text>
</comment>
<dbReference type="Proteomes" id="UP001179952">
    <property type="component" value="Unassembled WGS sequence"/>
</dbReference>
<evidence type="ECO:0000313" key="3">
    <source>
        <dbReference type="EMBL" id="KAK1258645.1"/>
    </source>
</evidence>
<evidence type="ECO:0000256" key="1">
    <source>
        <dbReference type="SAM" id="Phobius"/>
    </source>
</evidence>
<feature type="transmembrane region" description="Helical" evidence="1">
    <location>
        <begin position="21"/>
        <end position="46"/>
    </location>
</feature>
<feature type="transmembrane region" description="Helical" evidence="1">
    <location>
        <begin position="81"/>
        <end position="98"/>
    </location>
</feature>